<dbReference type="EMBL" id="QGHD01000013">
    <property type="protein sequence ID" value="PWK99198.1"/>
    <property type="molecule type" value="Genomic_DNA"/>
</dbReference>
<protein>
    <submittedName>
        <fullName evidence="2">ComF family protein</fullName>
    </submittedName>
</protein>
<name>A0ABX5LR13_9BACT</name>
<keyword evidence="3" id="KW-1185">Reference proteome</keyword>
<dbReference type="CDD" id="cd06223">
    <property type="entry name" value="PRTases_typeI"/>
    <property type="match status" value="1"/>
</dbReference>
<dbReference type="SUPFAM" id="SSF53271">
    <property type="entry name" value="PRTase-like"/>
    <property type="match status" value="1"/>
</dbReference>
<gene>
    <name evidence="2" type="ORF">B0H50_11345</name>
</gene>
<dbReference type="Proteomes" id="UP000245523">
    <property type="component" value="Unassembled WGS sequence"/>
</dbReference>
<dbReference type="InterPro" id="IPR051910">
    <property type="entry name" value="ComF/GntX_DNA_util-trans"/>
</dbReference>
<sequence length="236" mass="26419">MKLWNGVSKFLFGGECLGCQRSDLPLDPWLCPNCKRELKRLAKSPRRPNPDVLCLYAMTPLTKSLVHGLKYGSMPGLASYLVKIALQEEESSEVLREWGRKLAFVPVPLHSARMRERGYNQAEKLAQTIARCSGGVVANALKRKTFRISQTQLSREGRASNVAGAFEWKKNFTWPEYHVPVIVDDVFTTGATTTACLYAFEKRKMGGAAKVCTLLREESATARIDFAADNAMEWNV</sequence>
<reference evidence="2 3" key="1">
    <citation type="submission" date="2018-05" db="EMBL/GenBank/DDBJ databases">
        <title>Animal gut microbial communities from fecal samples from Wisconsin, USA.</title>
        <authorList>
            <person name="Neumann A."/>
        </authorList>
    </citation>
    <scope>NUCLEOTIDE SEQUENCE [LARGE SCALE GENOMIC DNA]</scope>
    <source>
        <strain evidence="2 3">UWS4</strain>
    </source>
</reference>
<organism evidence="2 3">
    <name type="scientific">Hallerella porci</name>
    <dbReference type="NCBI Taxonomy" id="1945871"/>
    <lineage>
        <taxon>Bacteria</taxon>
        <taxon>Pseudomonadati</taxon>
        <taxon>Fibrobacterota</taxon>
        <taxon>Fibrobacteria</taxon>
        <taxon>Fibrobacterales</taxon>
        <taxon>Fibrobacteraceae</taxon>
        <taxon>Hallerella</taxon>
    </lineage>
</organism>
<comment type="caution">
    <text evidence="2">The sequence shown here is derived from an EMBL/GenBank/DDBJ whole genome shotgun (WGS) entry which is preliminary data.</text>
</comment>
<dbReference type="RefSeq" id="WP_106198972.1">
    <property type="nucleotide sequence ID" value="NZ_JAXEIU010000035.1"/>
</dbReference>
<dbReference type="InterPro" id="IPR029057">
    <property type="entry name" value="PRTase-like"/>
</dbReference>
<dbReference type="PANTHER" id="PTHR47505:SF1">
    <property type="entry name" value="DNA UTILIZATION PROTEIN YHGH"/>
    <property type="match status" value="1"/>
</dbReference>
<accession>A0ABX5LR13</accession>
<dbReference type="InterPro" id="IPR000836">
    <property type="entry name" value="PRTase_dom"/>
</dbReference>
<dbReference type="PANTHER" id="PTHR47505">
    <property type="entry name" value="DNA UTILIZATION PROTEIN YHGH"/>
    <property type="match status" value="1"/>
</dbReference>
<evidence type="ECO:0000313" key="2">
    <source>
        <dbReference type="EMBL" id="PWK99198.1"/>
    </source>
</evidence>
<evidence type="ECO:0000313" key="3">
    <source>
        <dbReference type="Proteomes" id="UP000245523"/>
    </source>
</evidence>
<evidence type="ECO:0000256" key="1">
    <source>
        <dbReference type="ARBA" id="ARBA00008007"/>
    </source>
</evidence>
<dbReference type="Gene3D" id="3.40.50.2020">
    <property type="match status" value="1"/>
</dbReference>
<comment type="similarity">
    <text evidence="1">Belongs to the ComF/GntX family.</text>
</comment>
<proteinExistence type="inferred from homology"/>